<comment type="caution">
    <text evidence="2">The sequence shown here is derived from an EMBL/GenBank/DDBJ whole genome shotgun (WGS) entry which is preliminary data.</text>
</comment>
<keyword evidence="3" id="KW-1185">Reference proteome</keyword>
<dbReference type="AlphaFoldDB" id="A0A9W6UBB1"/>
<protein>
    <submittedName>
        <fullName evidence="2">Unnamed protein product</fullName>
    </submittedName>
</protein>
<feature type="region of interest" description="Disordered" evidence="1">
    <location>
        <begin position="1"/>
        <end position="131"/>
    </location>
</feature>
<evidence type="ECO:0000256" key="1">
    <source>
        <dbReference type="SAM" id="MobiDB-lite"/>
    </source>
</evidence>
<feature type="compositionally biased region" description="Polar residues" evidence="1">
    <location>
        <begin position="102"/>
        <end position="112"/>
    </location>
</feature>
<feature type="region of interest" description="Disordered" evidence="1">
    <location>
        <begin position="252"/>
        <end position="354"/>
    </location>
</feature>
<dbReference type="OrthoDB" id="118659at2759"/>
<dbReference type="Proteomes" id="UP001165083">
    <property type="component" value="Unassembled WGS sequence"/>
</dbReference>
<feature type="region of interest" description="Disordered" evidence="1">
    <location>
        <begin position="147"/>
        <end position="190"/>
    </location>
</feature>
<feature type="compositionally biased region" description="Basic and acidic residues" evidence="1">
    <location>
        <begin position="176"/>
        <end position="190"/>
    </location>
</feature>
<evidence type="ECO:0000313" key="2">
    <source>
        <dbReference type="EMBL" id="GMF29864.1"/>
    </source>
</evidence>
<evidence type="ECO:0000313" key="3">
    <source>
        <dbReference type="Proteomes" id="UP001165083"/>
    </source>
</evidence>
<feature type="compositionally biased region" description="Basic residues" evidence="1">
    <location>
        <begin position="115"/>
        <end position="126"/>
    </location>
</feature>
<feature type="compositionally biased region" description="Basic and acidic residues" evidence="1">
    <location>
        <begin position="305"/>
        <end position="314"/>
    </location>
</feature>
<name>A0A9W6UBB1_9STRA</name>
<organism evidence="2 3">
    <name type="scientific">Phytophthora lilii</name>
    <dbReference type="NCBI Taxonomy" id="2077276"/>
    <lineage>
        <taxon>Eukaryota</taxon>
        <taxon>Sar</taxon>
        <taxon>Stramenopiles</taxon>
        <taxon>Oomycota</taxon>
        <taxon>Peronosporomycetes</taxon>
        <taxon>Peronosporales</taxon>
        <taxon>Peronosporaceae</taxon>
        <taxon>Phytophthora</taxon>
    </lineage>
</organism>
<reference evidence="2" key="1">
    <citation type="submission" date="2023-04" db="EMBL/GenBank/DDBJ databases">
        <title>Phytophthora lilii NBRC 32176.</title>
        <authorList>
            <person name="Ichikawa N."/>
            <person name="Sato H."/>
            <person name="Tonouchi N."/>
        </authorList>
    </citation>
    <scope>NUCLEOTIDE SEQUENCE</scope>
    <source>
        <strain evidence="2">NBRC 32176</strain>
    </source>
</reference>
<sequence length="440" mass="47633">MVRVPGSSGDTGFHRESLEGVDVPLKLEPKTEVALELGSPTSLLNEAGSTDRQSPGRSSVGETEEDLLEEKPQPPPHASSAGIAGHDPNSDPQDEGVKVKTEGTSSTTTAPQASRGRHGRRRRCGRNARLQRTWTPKNVLRTWRLGRSTAGGHLPPEGAAPILSRQPRDEDLEAPDDQRAEGPHDCATREANKLDTVKALLGLLKEAGITAGAFEANDLFDVDFESLQSALSTLLENLKVLVGEVQIKAEFAPKVEPSSPPQTGTASQTGSSQQRQLPRLPDRTLRTPSSACSSVLPEPPCSTREPIERDDKVCKQRQPPVKRSQTKPWTPARKEPYTPDVDMESADSRHDEYDSDDLEYVAPQRAAVSTTTATAGAPAVASRIRVSAISDLKEFTGKDHDEDRARTWISKVKSAFIRDQAPDDEKCLVFGGLLTGAARN</sequence>
<dbReference type="EMBL" id="BSXW01000801">
    <property type="protein sequence ID" value="GMF29864.1"/>
    <property type="molecule type" value="Genomic_DNA"/>
</dbReference>
<gene>
    <name evidence="2" type="ORF">Plil01_001270500</name>
</gene>
<feature type="compositionally biased region" description="Polar residues" evidence="1">
    <location>
        <begin position="261"/>
        <end position="276"/>
    </location>
</feature>
<feature type="compositionally biased region" description="Polar residues" evidence="1">
    <location>
        <begin position="39"/>
        <end position="61"/>
    </location>
</feature>
<accession>A0A9W6UBB1</accession>
<proteinExistence type="predicted"/>